<proteinExistence type="inferred from homology"/>
<dbReference type="InterPro" id="IPR003746">
    <property type="entry name" value="DUF167"/>
</dbReference>
<reference evidence="2" key="1">
    <citation type="journal article" date="2014" name="Front. Microbiol.">
        <title>High frequency of phylogenetically diverse reductive dehalogenase-homologous genes in deep subseafloor sedimentary metagenomes.</title>
        <authorList>
            <person name="Kawai M."/>
            <person name="Futagami T."/>
            <person name="Toyoda A."/>
            <person name="Takaki Y."/>
            <person name="Nishi S."/>
            <person name="Hori S."/>
            <person name="Arai W."/>
            <person name="Tsubouchi T."/>
            <person name="Morono Y."/>
            <person name="Uchiyama I."/>
            <person name="Ito T."/>
            <person name="Fujiyama A."/>
            <person name="Inagaki F."/>
            <person name="Takami H."/>
        </authorList>
    </citation>
    <scope>NUCLEOTIDE SEQUENCE</scope>
    <source>
        <strain evidence="2">Expedition CK06-06</strain>
    </source>
</reference>
<evidence type="ECO:0000256" key="1">
    <source>
        <dbReference type="ARBA" id="ARBA00010364"/>
    </source>
</evidence>
<sequence length="77" mass="8724">MVVIEVKVIPDSDKNELAKEDSKVKIRVKASAEKGKANQAVIKLLSKYYNISKSSIKIIKGKRKRNKLIKIDLKDTK</sequence>
<dbReference type="Gene3D" id="3.30.1200.10">
    <property type="entry name" value="YggU-like"/>
    <property type="match status" value="1"/>
</dbReference>
<evidence type="ECO:0000313" key="2">
    <source>
        <dbReference type="EMBL" id="GAG69448.1"/>
    </source>
</evidence>
<dbReference type="SUPFAM" id="SSF69786">
    <property type="entry name" value="YggU-like"/>
    <property type="match status" value="1"/>
</dbReference>
<comment type="caution">
    <text evidence="2">The sequence shown here is derived from an EMBL/GenBank/DDBJ whole genome shotgun (WGS) entry which is preliminary data.</text>
</comment>
<comment type="similarity">
    <text evidence="1">Belongs to the UPF0235 family.</text>
</comment>
<dbReference type="GO" id="GO:0005737">
    <property type="term" value="C:cytoplasm"/>
    <property type="evidence" value="ECO:0007669"/>
    <property type="project" value="TreeGrafter"/>
</dbReference>
<dbReference type="NCBIfam" id="TIGR00251">
    <property type="entry name" value="DUF167 family protein"/>
    <property type="match status" value="1"/>
</dbReference>
<dbReference type="PANTHER" id="PTHR13420:SF7">
    <property type="entry name" value="UPF0235 PROTEIN C15ORF40"/>
    <property type="match status" value="1"/>
</dbReference>
<dbReference type="SMART" id="SM01152">
    <property type="entry name" value="DUF167"/>
    <property type="match status" value="1"/>
</dbReference>
<dbReference type="InterPro" id="IPR036591">
    <property type="entry name" value="YggU-like_sf"/>
</dbReference>
<dbReference type="Pfam" id="PF02594">
    <property type="entry name" value="DUF167"/>
    <property type="match status" value="1"/>
</dbReference>
<dbReference type="AlphaFoldDB" id="X1A9X0"/>
<dbReference type="HAMAP" id="MF_00634">
    <property type="entry name" value="UPF0235"/>
    <property type="match status" value="1"/>
</dbReference>
<gene>
    <name evidence="2" type="ORF">S01H4_05158</name>
</gene>
<name>X1A9X0_9ZZZZ</name>
<dbReference type="PANTHER" id="PTHR13420">
    <property type="entry name" value="UPF0235 PROTEIN C15ORF40"/>
    <property type="match status" value="1"/>
</dbReference>
<organism evidence="2">
    <name type="scientific">marine sediment metagenome</name>
    <dbReference type="NCBI Taxonomy" id="412755"/>
    <lineage>
        <taxon>unclassified sequences</taxon>
        <taxon>metagenomes</taxon>
        <taxon>ecological metagenomes</taxon>
    </lineage>
</organism>
<accession>X1A9X0</accession>
<protein>
    <submittedName>
        <fullName evidence="2">Uncharacterized protein</fullName>
    </submittedName>
</protein>
<dbReference type="EMBL" id="BART01001468">
    <property type="protein sequence ID" value="GAG69448.1"/>
    <property type="molecule type" value="Genomic_DNA"/>
</dbReference>